<evidence type="ECO:0000313" key="7">
    <source>
        <dbReference type="EMBL" id="KAG2325700.1"/>
    </source>
</evidence>
<dbReference type="Proteomes" id="UP000886595">
    <property type="component" value="Unassembled WGS sequence"/>
</dbReference>
<protein>
    <submittedName>
        <fullName evidence="7">Uncharacterized protein</fullName>
    </submittedName>
</protein>
<proteinExistence type="predicted"/>
<dbReference type="Gene3D" id="4.10.60.10">
    <property type="entry name" value="Zinc finger, CCHC-type"/>
    <property type="match status" value="2"/>
</dbReference>
<sequence>MVLSNKKLKQKIPEDLVNSLFVTVAETNPDSVSNMQSLKEREKRRKFDTYTSEDKPNEVIEEGTKADEDKVKAEEIQVDTNNKEEDRVVPNKLYVEGIPYQTTEEEILSYFKSCGVITKVDCKMRPEDGACIAYITFETEDGANRGLAFDRAAMGDQYLTIQQYVETTTSIPTRRTSFLPETVEEGYNRVCIGNLAWDDTTERDIRKLFSGCVINSVRLGKNKETGKFNGCRHVDFKDSVSVAMAGDNRTPGETNNSEETYAAVPNEVNNGNYFATTVRRGKIKRRICYVCREKGHLSTACPKKLQDAAADHTNGKIKRRICYFATTVGSGKIKRRICYVCREKGHLSTACPKKLQDTAADHTNAKVDHQTVEARPIP</sequence>
<evidence type="ECO:0000256" key="4">
    <source>
        <dbReference type="SAM" id="MobiDB-lite"/>
    </source>
</evidence>
<name>A0A8X7WAU9_BRACI</name>
<keyword evidence="2" id="KW-0863">Zinc-finger</keyword>
<accession>A0A8X7WAU9</accession>
<comment type="caution">
    <text evidence="7">The sequence shown here is derived from an EMBL/GenBank/DDBJ whole genome shotgun (WGS) entry which is preliminary data.</text>
</comment>
<gene>
    <name evidence="7" type="ORF">Bca52824_008428</name>
</gene>
<dbReference type="InterPro" id="IPR036875">
    <property type="entry name" value="Znf_CCHC_sf"/>
</dbReference>
<evidence type="ECO:0000259" key="5">
    <source>
        <dbReference type="PROSITE" id="PS50102"/>
    </source>
</evidence>
<dbReference type="InterPro" id="IPR000504">
    <property type="entry name" value="RRM_dom"/>
</dbReference>
<keyword evidence="2" id="KW-0862">Zinc</keyword>
<dbReference type="SUPFAM" id="SSF54928">
    <property type="entry name" value="RNA-binding domain, RBD"/>
    <property type="match status" value="2"/>
</dbReference>
<keyword evidence="8" id="KW-1185">Reference proteome</keyword>
<reference evidence="7 8" key="1">
    <citation type="submission" date="2020-02" db="EMBL/GenBank/DDBJ databases">
        <authorList>
            <person name="Ma Q."/>
            <person name="Huang Y."/>
            <person name="Song X."/>
            <person name="Pei D."/>
        </authorList>
    </citation>
    <scope>NUCLEOTIDE SEQUENCE [LARGE SCALE GENOMIC DNA]</scope>
    <source>
        <strain evidence="7">Sxm20200214</strain>
        <tissue evidence="7">Leaf</tissue>
    </source>
</reference>
<dbReference type="PANTHER" id="PTHR23236:SF24">
    <property type="entry name" value="PHRAGMOPLASTIN INTERACTING PROTEIN 1"/>
    <property type="match status" value="1"/>
</dbReference>
<dbReference type="Pfam" id="PF00098">
    <property type="entry name" value="zf-CCHC"/>
    <property type="match status" value="2"/>
</dbReference>
<keyword evidence="1 3" id="KW-0694">RNA-binding</keyword>
<organism evidence="7 8">
    <name type="scientific">Brassica carinata</name>
    <name type="common">Ethiopian mustard</name>
    <name type="synonym">Abyssinian cabbage</name>
    <dbReference type="NCBI Taxonomy" id="52824"/>
    <lineage>
        <taxon>Eukaryota</taxon>
        <taxon>Viridiplantae</taxon>
        <taxon>Streptophyta</taxon>
        <taxon>Embryophyta</taxon>
        <taxon>Tracheophyta</taxon>
        <taxon>Spermatophyta</taxon>
        <taxon>Magnoliopsida</taxon>
        <taxon>eudicotyledons</taxon>
        <taxon>Gunneridae</taxon>
        <taxon>Pentapetalae</taxon>
        <taxon>rosids</taxon>
        <taxon>malvids</taxon>
        <taxon>Brassicales</taxon>
        <taxon>Brassicaceae</taxon>
        <taxon>Brassiceae</taxon>
        <taxon>Brassica</taxon>
    </lineage>
</organism>
<dbReference type="GO" id="GO:0003723">
    <property type="term" value="F:RNA binding"/>
    <property type="evidence" value="ECO:0007669"/>
    <property type="project" value="UniProtKB-UniRule"/>
</dbReference>
<dbReference type="Gene3D" id="3.30.70.330">
    <property type="match status" value="2"/>
</dbReference>
<dbReference type="GO" id="GO:0008270">
    <property type="term" value="F:zinc ion binding"/>
    <property type="evidence" value="ECO:0007669"/>
    <property type="project" value="UniProtKB-KW"/>
</dbReference>
<feature type="domain" description="CCHC-type" evidence="6">
    <location>
        <begin position="288"/>
        <end position="303"/>
    </location>
</feature>
<dbReference type="InterPro" id="IPR012677">
    <property type="entry name" value="Nucleotide-bd_a/b_plait_sf"/>
</dbReference>
<dbReference type="PANTHER" id="PTHR23236">
    <property type="entry name" value="EUKARYOTIC TRANSLATION INITIATION FACTOR 4B/4H"/>
    <property type="match status" value="1"/>
</dbReference>
<evidence type="ECO:0000256" key="3">
    <source>
        <dbReference type="PROSITE-ProRule" id="PRU00176"/>
    </source>
</evidence>
<keyword evidence="2" id="KW-0479">Metal-binding</keyword>
<dbReference type="EMBL" id="JAAMPC010000002">
    <property type="protein sequence ID" value="KAG2325700.1"/>
    <property type="molecule type" value="Genomic_DNA"/>
</dbReference>
<dbReference type="SMART" id="SM00360">
    <property type="entry name" value="RRM"/>
    <property type="match status" value="2"/>
</dbReference>
<dbReference type="PROSITE" id="PS50158">
    <property type="entry name" value="ZF_CCHC"/>
    <property type="match status" value="2"/>
</dbReference>
<feature type="compositionally biased region" description="Basic and acidic residues" evidence="4">
    <location>
        <begin position="38"/>
        <end position="62"/>
    </location>
</feature>
<dbReference type="SUPFAM" id="SSF57756">
    <property type="entry name" value="Retrovirus zinc finger-like domains"/>
    <property type="match status" value="2"/>
</dbReference>
<dbReference type="SMART" id="SM00343">
    <property type="entry name" value="ZnF_C2HC"/>
    <property type="match status" value="2"/>
</dbReference>
<dbReference type="PROSITE" id="PS50102">
    <property type="entry name" value="RRM"/>
    <property type="match status" value="1"/>
</dbReference>
<dbReference type="InterPro" id="IPR001878">
    <property type="entry name" value="Znf_CCHC"/>
</dbReference>
<evidence type="ECO:0000256" key="1">
    <source>
        <dbReference type="ARBA" id="ARBA00022884"/>
    </source>
</evidence>
<feature type="domain" description="CCHC-type" evidence="6">
    <location>
        <begin position="338"/>
        <end position="353"/>
    </location>
</feature>
<dbReference type="OrthoDB" id="439808at2759"/>
<dbReference type="InterPro" id="IPR035979">
    <property type="entry name" value="RBD_domain_sf"/>
</dbReference>
<dbReference type="AlphaFoldDB" id="A0A8X7WAU9"/>
<evidence type="ECO:0000259" key="6">
    <source>
        <dbReference type="PROSITE" id="PS50158"/>
    </source>
</evidence>
<evidence type="ECO:0000313" key="8">
    <source>
        <dbReference type="Proteomes" id="UP000886595"/>
    </source>
</evidence>
<feature type="region of interest" description="Disordered" evidence="4">
    <location>
        <begin position="32"/>
        <end position="62"/>
    </location>
</feature>
<feature type="domain" description="RRM" evidence="5">
    <location>
        <begin position="91"/>
        <end position="166"/>
    </location>
</feature>
<evidence type="ECO:0000256" key="2">
    <source>
        <dbReference type="PROSITE-ProRule" id="PRU00047"/>
    </source>
</evidence>
<dbReference type="Pfam" id="PF00076">
    <property type="entry name" value="RRM_1"/>
    <property type="match status" value="2"/>
</dbReference>